<dbReference type="AlphaFoldDB" id="A0A1I6QJD6"/>
<dbReference type="STRING" id="311180.SAMN04488050_102108"/>
<protein>
    <submittedName>
        <fullName evidence="1">Uncharacterized protein</fullName>
    </submittedName>
</protein>
<keyword evidence="2" id="KW-1185">Reference proteome</keyword>
<dbReference type="Proteomes" id="UP000199392">
    <property type="component" value="Unassembled WGS sequence"/>
</dbReference>
<gene>
    <name evidence="1" type="ORF">SAMN04488050_102108</name>
</gene>
<dbReference type="OrthoDB" id="7652971at2"/>
<accession>A0A1I6QJD6</accession>
<reference evidence="2" key="1">
    <citation type="submission" date="2016-10" db="EMBL/GenBank/DDBJ databases">
        <authorList>
            <person name="Varghese N."/>
            <person name="Submissions S."/>
        </authorList>
    </citation>
    <scope>NUCLEOTIDE SEQUENCE [LARGE SCALE GENOMIC DNA]</scope>
    <source>
        <strain evidence="2">DSM 26894</strain>
    </source>
</reference>
<organism evidence="1 2">
    <name type="scientific">Alloyangia pacifica</name>
    <dbReference type="NCBI Taxonomy" id="311180"/>
    <lineage>
        <taxon>Bacteria</taxon>
        <taxon>Pseudomonadati</taxon>
        <taxon>Pseudomonadota</taxon>
        <taxon>Alphaproteobacteria</taxon>
        <taxon>Rhodobacterales</taxon>
        <taxon>Roseobacteraceae</taxon>
        <taxon>Alloyangia</taxon>
    </lineage>
</organism>
<name>A0A1I6QJD6_9RHOB</name>
<sequence length="227" mass="25792">MMMGHRQLAREKVGVERGPRAANGKELISVRGLLNWAFGIEFASMDFDEVGSAAVEYRPAVGAEYRIMQQLSLGKRSGEGVRPDTSFGRSLPHDDADLVASVLRNSVPWHMAIRVAELARAGRAPQWDLGPQRFQPREWSKRNHLGQYGKAEVCQEVSYVCRGRQRVRKEYWTPVMVVPSAREMASARREYLDWWGALLSVHAGLSGVQLRKFEVTDRMPPMTPWRK</sequence>
<dbReference type="RefSeq" id="WP_092419171.1">
    <property type="nucleotide sequence ID" value="NZ_FNCL01000001.1"/>
</dbReference>
<evidence type="ECO:0000313" key="2">
    <source>
        <dbReference type="Proteomes" id="UP000199392"/>
    </source>
</evidence>
<dbReference type="EMBL" id="FOZW01000002">
    <property type="protein sequence ID" value="SFS52440.1"/>
    <property type="molecule type" value="Genomic_DNA"/>
</dbReference>
<proteinExistence type="predicted"/>
<evidence type="ECO:0000313" key="1">
    <source>
        <dbReference type="EMBL" id="SFS52440.1"/>
    </source>
</evidence>